<organism evidence="2 3">
    <name type="scientific">Ceratodon purpureus</name>
    <name type="common">Fire moss</name>
    <name type="synonym">Dicranum purpureum</name>
    <dbReference type="NCBI Taxonomy" id="3225"/>
    <lineage>
        <taxon>Eukaryota</taxon>
        <taxon>Viridiplantae</taxon>
        <taxon>Streptophyta</taxon>
        <taxon>Embryophyta</taxon>
        <taxon>Bryophyta</taxon>
        <taxon>Bryophytina</taxon>
        <taxon>Bryopsida</taxon>
        <taxon>Dicranidae</taxon>
        <taxon>Pseudoditrichales</taxon>
        <taxon>Ditrichaceae</taxon>
        <taxon>Ceratodon</taxon>
    </lineage>
</organism>
<gene>
    <name evidence="2" type="ORF">KC19_9G143800</name>
</gene>
<sequence length="107" mass="11717">MKRNSSLTKPGNLLNITATVPHQTAKLAYFTIRHAHTQHNSCTHISMAEKQHSANTGSREPSNYNPPPSNAGSDKGNKVNSLAAKRKEKKRNLDAPTQGDETQANEQ</sequence>
<comment type="caution">
    <text evidence="2">The sequence shown here is derived from an EMBL/GenBank/DDBJ whole genome shotgun (WGS) entry which is preliminary data.</text>
</comment>
<evidence type="ECO:0000313" key="3">
    <source>
        <dbReference type="Proteomes" id="UP000822688"/>
    </source>
</evidence>
<evidence type="ECO:0000313" key="2">
    <source>
        <dbReference type="EMBL" id="KAG0562410.1"/>
    </source>
</evidence>
<evidence type="ECO:0000256" key="1">
    <source>
        <dbReference type="SAM" id="MobiDB-lite"/>
    </source>
</evidence>
<feature type="compositionally biased region" description="Polar residues" evidence="1">
    <location>
        <begin position="53"/>
        <end position="63"/>
    </location>
</feature>
<accession>A0A8T0GTS4</accession>
<proteinExistence type="predicted"/>
<reference evidence="2" key="1">
    <citation type="submission" date="2020-06" db="EMBL/GenBank/DDBJ databases">
        <title>WGS assembly of Ceratodon purpureus strain R40.</title>
        <authorList>
            <person name="Carey S.B."/>
            <person name="Jenkins J."/>
            <person name="Shu S."/>
            <person name="Lovell J.T."/>
            <person name="Sreedasyam A."/>
            <person name="Maumus F."/>
            <person name="Tiley G.P."/>
            <person name="Fernandez-Pozo N."/>
            <person name="Barry K."/>
            <person name="Chen C."/>
            <person name="Wang M."/>
            <person name="Lipzen A."/>
            <person name="Daum C."/>
            <person name="Saski C.A."/>
            <person name="Payton A.C."/>
            <person name="Mcbreen J.C."/>
            <person name="Conrad R.E."/>
            <person name="Kollar L.M."/>
            <person name="Olsson S."/>
            <person name="Huttunen S."/>
            <person name="Landis J.B."/>
            <person name="Wickett N.J."/>
            <person name="Johnson M.G."/>
            <person name="Rensing S.A."/>
            <person name="Grimwood J."/>
            <person name="Schmutz J."/>
            <person name="Mcdaniel S.F."/>
        </authorList>
    </citation>
    <scope>NUCLEOTIDE SEQUENCE</scope>
    <source>
        <strain evidence="2">R40</strain>
    </source>
</reference>
<dbReference type="EMBL" id="CM026430">
    <property type="protein sequence ID" value="KAG0562410.1"/>
    <property type="molecule type" value="Genomic_DNA"/>
</dbReference>
<protein>
    <submittedName>
        <fullName evidence="2">Uncharacterized protein</fullName>
    </submittedName>
</protein>
<keyword evidence="3" id="KW-1185">Reference proteome</keyword>
<dbReference type="AlphaFoldDB" id="A0A8T0GTS4"/>
<feature type="region of interest" description="Disordered" evidence="1">
    <location>
        <begin position="41"/>
        <end position="107"/>
    </location>
</feature>
<dbReference type="Proteomes" id="UP000822688">
    <property type="component" value="Chromosome 9"/>
</dbReference>
<name>A0A8T0GTS4_CERPU</name>